<reference evidence="2 3" key="1">
    <citation type="submission" date="2018-08" db="EMBL/GenBank/DDBJ databases">
        <title>Aphanomyces genome sequencing and annotation.</title>
        <authorList>
            <person name="Minardi D."/>
            <person name="Oidtmann B."/>
            <person name="Van Der Giezen M."/>
            <person name="Studholme D.J."/>
        </authorList>
    </citation>
    <scope>NUCLEOTIDE SEQUENCE [LARGE SCALE GENOMIC DNA]</scope>
    <source>
        <strain evidence="2 3">Sv</strain>
    </source>
</reference>
<evidence type="ECO:0000313" key="3">
    <source>
        <dbReference type="Proteomes" id="UP000285712"/>
    </source>
</evidence>
<dbReference type="EMBL" id="QUTG01005059">
    <property type="protein sequence ID" value="RHY86426.1"/>
    <property type="molecule type" value="Genomic_DNA"/>
</dbReference>
<gene>
    <name evidence="2" type="ORF">DYB35_013205</name>
</gene>
<comment type="caution">
    <text evidence="2">The sequence shown here is derived from an EMBL/GenBank/DDBJ whole genome shotgun (WGS) entry which is preliminary data.</text>
</comment>
<dbReference type="AlphaFoldDB" id="A0A3R6ZD38"/>
<dbReference type="Proteomes" id="UP000285712">
    <property type="component" value="Unassembled WGS sequence"/>
</dbReference>
<sequence>MEDLDMGQNDVHLHNAPALLKNPMLKGSTKEERHVFMAAYNLYISQTNALTANGVRPFIMPVRAYSVAFDMSVPDADSRIGRMLDGLAAAIRRDRQEWVIREASQAIVKIITDAVKPVSLHHAITEQMIGHERFAGYEEELKPPASPDLLKPLGLKVLGGPRVPRGDTKPLTPVPNAPAIGAPNNGCLKCKSTRHRVRECPGITPEEVKQLLRVHESTFGRGRSGKKGAPGASRGDGEDGCPGRETD</sequence>
<proteinExistence type="predicted"/>
<evidence type="ECO:0000256" key="1">
    <source>
        <dbReference type="SAM" id="MobiDB-lite"/>
    </source>
</evidence>
<dbReference type="VEuPathDB" id="FungiDB:H257_10283"/>
<dbReference type="VEuPathDB" id="FungiDB:H257_17760"/>
<feature type="region of interest" description="Disordered" evidence="1">
    <location>
        <begin position="215"/>
        <end position="247"/>
    </location>
</feature>
<feature type="compositionally biased region" description="Basic and acidic residues" evidence="1">
    <location>
        <begin position="235"/>
        <end position="247"/>
    </location>
</feature>
<protein>
    <recommendedName>
        <fullName evidence="4">CCHC-type domain-containing protein</fullName>
    </recommendedName>
</protein>
<evidence type="ECO:0008006" key="4">
    <source>
        <dbReference type="Google" id="ProtNLM"/>
    </source>
</evidence>
<evidence type="ECO:0000313" key="2">
    <source>
        <dbReference type="EMBL" id="RHY86426.1"/>
    </source>
</evidence>
<accession>A0A3R6ZD38</accession>
<name>A0A3R6ZD38_APHAT</name>
<organism evidence="2 3">
    <name type="scientific">Aphanomyces astaci</name>
    <name type="common">Crayfish plague agent</name>
    <dbReference type="NCBI Taxonomy" id="112090"/>
    <lineage>
        <taxon>Eukaryota</taxon>
        <taxon>Sar</taxon>
        <taxon>Stramenopiles</taxon>
        <taxon>Oomycota</taxon>
        <taxon>Saprolegniomycetes</taxon>
        <taxon>Saprolegniales</taxon>
        <taxon>Verrucalvaceae</taxon>
        <taxon>Aphanomyces</taxon>
    </lineage>
</organism>